<dbReference type="RefSeq" id="WP_085821895.1">
    <property type="nucleotide sequence ID" value="NZ_FWFP01000003.1"/>
</dbReference>
<gene>
    <name evidence="6" type="ORF">RUM8411_01359</name>
</gene>
<evidence type="ECO:0000256" key="3">
    <source>
        <dbReference type="ARBA" id="ARBA00023163"/>
    </source>
</evidence>
<dbReference type="Proteomes" id="UP000193778">
    <property type="component" value="Unassembled WGS sequence"/>
</dbReference>
<evidence type="ECO:0000256" key="2">
    <source>
        <dbReference type="ARBA" id="ARBA00023125"/>
    </source>
</evidence>
<dbReference type="AlphaFoldDB" id="A0A1X6YVI8"/>
<evidence type="ECO:0000256" key="1">
    <source>
        <dbReference type="ARBA" id="ARBA00023015"/>
    </source>
</evidence>
<name>A0A1X6YVI8_9RHOB</name>
<organism evidence="6 7">
    <name type="scientific">Ruegeria meonggei</name>
    <dbReference type="NCBI Taxonomy" id="1446476"/>
    <lineage>
        <taxon>Bacteria</taxon>
        <taxon>Pseudomonadati</taxon>
        <taxon>Pseudomonadota</taxon>
        <taxon>Alphaproteobacteria</taxon>
        <taxon>Rhodobacterales</taxon>
        <taxon>Roseobacteraceae</taxon>
        <taxon>Ruegeria</taxon>
    </lineage>
</organism>
<dbReference type="InterPro" id="IPR001647">
    <property type="entry name" value="HTH_TetR"/>
</dbReference>
<evidence type="ECO:0000313" key="7">
    <source>
        <dbReference type="Proteomes" id="UP000193778"/>
    </source>
</evidence>
<feature type="domain" description="HTH tetR-type" evidence="5">
    <location>
        <begin position="7"/>
        <end position="67"/>
    </location>
</feature>
<keyword evidence="7" id="KW-1185">Reference proteome</keyword>
<dbReference type="OrthoDB" id="7223515at2"/>
<dbReference type="Gene3D" id="1.10.357.10">
    <property type="entry name" value="Tetracycline Repressor, domain 2"/>
    <property type="match status" value="1"/>
</dbReference>
<dbReference type="InterPro" id="IPR025996">
    <property type="entry name" value="MT1864/Rv1816-like_C"/>
</dbReference>
<dbReference type="EMBL" id="FWFP01000003">
    <property type="protein sequence ID" value="SLN32367.1"/>
    <property type="molecule type" value="Genomic_DNA"/>
</dbReference>
<dbReference type="SUPFAM" id="SSF48498">
    <property type="entry name" value="Tetracyclin repressor-like, C-terminal domain"/>
    <property type="match status" value="1"/>
</dbReference>
<sequence>MAKTKREILKENLLNAAEERIRTQGLAALRARDVTKDAGCALGSLYNAYEDLDLLVLAVNSRTLARLHTSLQQASASTEVPEERVLALALAYLEFGTANPNLWAALFDHHMPPDVSVPDWHLDEHALLIAEVVKPLSRITPELDDQALALRARTVFSAVHGIVKLSLEGRFVALDPEALRFELSEFVRQYLRGLRFSDAARRQ</sequence>
<dbReference type="PROSITE" id="PS50977">
    <property type="entry name" value="HTH_TETR_2"/>
    <property type="match status" value="1"/>
</dbReference>
<keyword evidence="2 4" id="KW-0238">DNA-binding</keyword>
<evidence type="ECO:0000256" key="4">
    <source>
        <dbReference type="PROSITE-ProRule" id="PRU00335"/>
    </source>
</evidence>
<reference evidence="7" key="1">
    <citation type="submission" date="2017-03" db="EMBL/GenBank/DDBJ databases">
        <authorList>
            <person name="Rodrigo-Torres L."/>
            <person name="Arahal R.D."/>
            <person name="Lucena T."/>
        </authorList>
    </citation>
    <scope>NUCLEOTIDE SEQUENCE [LARGE SCALE GENOMIC DNA]</scope>
    <source>
        <strain evidence="7">CECT 8411</strain>
    </source>
</reference>
<accession>A0A1X6YVI8</accession>
<keyword evidence="1" id="KW-0805">Transcription regulation</keyword>
<dbReference type="Pfam" id="PF13305">
    <property type="entry name" value="TetR_C_33"/>
    <property type="match status" value="1"/>
</dbReference>
<protein>
    <recommendedName>
        <fullName evidence="5">HTH tetR-type domain-containing protein</fullName>
    </recommendedName>
</protein>
<evidence type="ECO:0000313" key="6">
    <source>
        <dbReference type="EMBL" id="SLN32367.1"/>
    </source>
</evidence>
<dbReference type="GO" id="GO:0003677">
    <property type="term" value="F:DNA binding"/>
    <property type="evidence" value="ECO:0007669"/>
    <property type="project" value="UniProtKB-UniRule"/>
</dbReference>
<feature type="DNA-binding region" description="H-T-H motif" evidence="4">
    <location>
        <begin position="30"/>
        <end position="49"/>
    </location>
</feature>
<proteinExistence type="predicted"/>
<evidence type="ECO:0000259" key="5">
    <source>
        <dbReference type="PROSITE" id="PS50977"/>
    </source>
</evidence>
<keyword evidence="3" id="KW-0804">Transcription</keyword>
<dbReference type="SUPFAM" id="SSF46689">
    <property type="entry name" value="Homeodomain-like"/>
    <property type="match status" value="1"/>
</dbReference>
<dbReference type="InterPro" id="IPR009057">
    <property type="entry name" value="Homeodomain-like_sf"/>
</dbReference>
<dbReference type="InterPro" id="IPR036271">
    <property type="entry name" value="Tet_transcr_reg_TetR-rel_C_sf"/>
</dbReference>